<evidence type="ECO:0000313" key="1">
    <source>
        <dbReference type="EMBL" id="CBH17132.1"/>
    </source>
</evidence>
<evidence type="ECO:0000313" key="2">
    <source>
        <dbReference type="Proteomes" id="UP000002316"/>
    </source>
</evidence>
<accession>D0A631</accession>
<dbReference type="RefSeq" id="XP_011779396.1">
    <property type="nucleotide sequence ID" value="XM_011781094.1"/>
</dbReference>
<dbReference type="EMBL" id="FN554974">
    <property type="protein sequence ID" value="CBH17132.1"/>
    <property type="molecule type" value="Genomic_DNA"/>
</dbReference>
<dbReference type="KEGG" id="tbg:TbgDal_XI2490"/>
<dbReference type="GeneID" id="23867219"/>
<reference evidence="2" key="1">
    <citation type="journal article" date="2010" name="PLoS Negl. Trop. Dis.">
        <title>The genome sequence of Trypanosoma brucei gambiense, causative agent of chronic human african trypanosomiasis.</title>
        <authorList>
            <person name="Jackson A.P."/>
            <person name="Sanders M."/>
            <person name="Berry A."/>
            <person name="McQuillan J."/>
            <person name="Aslett M.A."/>
            <person name="Quail M.A."/>
            <person name="Chukualim B."/>
            <person name="Capewell P."/>
            <person name="MacLeod A."/>
            <person name="Melville S.E."/>
            <person name="Gibson W."/>
            <person name="Barry J.D."/>
            <person name="Berriman M."/>
            <person name="Hertz-Fowler C."/>
        </authorList>
    </citation>
    <scope>NUCLEOTIDE SEQUENCE [LARGE SCALE GENOMIC DNA]</scope>
    <source>
        <strain evidence="2">MHOM/CI/86/DAL972</strain>
    </source>
</reference>
<dbReference type="Proteomes" id="UP000002316">
    <property type="component" value="Chromosome 11"/>
</dbReference>
<dbReference type="AlphaFoldDB" id="D0A631"/>
<proteinExistence type="predicted"/>
<name>D0A631_TRYB9</name>
<organism evidence="1 2">
    <name type="scientific">Trypanosoma brucei gambiense (strain MHOM/CI/86/DAL972)</name>
    <dbReference type="NCBI Taxonomy" id="679716"/>
    <lineage>
        <taxon>Eukaryota</taxon>
        <taxon>Discoba</taxon>
        <taxon>Euglenozoa</taxon>
        <taxon>Kinetoplastea</taxon>
        <taxon>Metakinetoplastina</taxon>
        <taxon>Trypanosomatida</taxon>
        <taxon>Trypanosomatidae</taxon>
        <taxon>Trypanosoma</taxon>
    </lineage>
</organism>
<gene>
    <name evidence="1" type="ORF">TbgDal_XI2490</name>
</gene>
<protein>
    <submittedName>
        <fullName evidence="1">Uncharacterized protein</fullName>
    </submittedName>
</protein>
<sequence>MLCPLSFSPASLFTSHHRIFPIAHLSVEPVSSNATQCRSHPFYFFLSLTSIKSYFPAHTQTQTHYLHVHSQAKVIHVYHPPHYLPAMAYASPSRFHLFSHPFLLGLSAEPAGKRTRSDKMQKYMYAHMYI</sequence>